<dbReference type="InterPro" id="IPR029044">
    <property type="entry name" value="Nucleotide-diphossugar_trans"/>
</dbReference>
<protein>
    <submittedName>
        <fullName evidence="1">Capsular polysaccharide biosynthesis protein</fullName>
    </submittedName>
</protein>
<dbReference type="GO" id="GO:0016757">
    <property type="term" value="F:glycosyltransferase activity"/>
    <property type="evidence" value="ECO:0007669"/>
    <property type="project" value="InterPro"/>
</dbReference>
<name>A0A6I1GNJ4_9BIFI</name>
<dbReference type="RefSeq" id="WP_152209774.1">
    <property type="nucleotide sequence ID" value="NZ_WBVS01000005.1"/>
</dbReference>
<gene>
    <name evidence="1" type="ORF">F7D08_1168</name>
</gene>
<dbReference type="AlphaFoldDB" id="A0A6I1GNJ4"/>
<proteinExistence type="predicted"/>
<sequence length="307" mass="35824">MAKYDSLLSIAKVLKRVPGLKSTTRQYNRWRHSMIENKLSPFLKQAESACFNTTRPVPYSSIKDPGIIWIFWWQGIDTAPEIVRYCINSIKTHAGHRRVILIDKDNIRQYTTLSEHVFDLVNSGAITLTHLSDLLRFNLLYNYGGLWMDATLLTTESLDSVDTSTLFTCSGFNDPTLFNVSEGRWTGFFIGGPAGQPLFLFMDNFFSNYWQNNSEMPDYFLIDYALDYAWSSNIGNFRNTCLRYKDIQPRMFDLQQSLSNTSFLSMHWEEITDKTYIFKLSYKKTTSTQAKYLMRQINQTKFKPYKK</sequence>
<dbReference type="EMBL" id="WBVS01000005">
    <property type="protein sequence ID" value="KAB7788131.1"/>
    <property type="molecule type" value="Genomic_DNA"/>
</dbReference>
<accession>A0A6I1GNJ4</accession>
<dbReference type="Proteomes" id="UP000468413">
    <property type="component" value="Unassembled WGS sequence"/>
</dbReference>
<keyword evidence="2" id="KW-1185">Reference proteome</keyword>
<comment type="caution">
    <text evidence="1">The sequence shown here is derived from an EMBL/GenBank/DDBJ whole genome shotgun (WGS) entry which is preliminary data.</text>
</comment>
<reference evidence="1 2" key="1">
    <citation type="submission" date="2019-09" db="EMBL/GenBank/DDBJ databases">
        <title>Characterization of the phylogenetic diversity of two novel species belonging to the genus Bifidobacterium: Bifidobacterium cebidarum sp. nov. and Bifidobacterium leontopitheci sp. nov.</title>
        <authorList>
            <person name="Lugli G.A."/>
            <person name="Duranti S."/>
            <person name="Milani C."/>
            <person name="Turroni F."/>
            <person name="Ventura M."/>
        </authorList>
    </citation>
    <scope>NUCLEOTIDE SEQUENCE [LARGE SCALE GENOMIC DNA]</scope>
    <source>
        <strain evidence="1 2">LMG 31469</strain>
    </source>
</reference>
<evidence type="ECO:0000313" key="1">
    <source>
        <dbReference type="EMBL" id="KAB7788131.1"/>
    </source>
</evidence>
<dbReference type="Pfam" id="PF05704">
    <property type="entry name" value="Caps_synth"/>
    <property type="match status" value="1"/>
</dbReference>
<dbReference type="Gene3D" id="3.90.550.20">
    <property type="match status" value="1"/>
</dbReference>
<organism evidence="1 2">
    <name type="scientific">Bifidobacterium cebidarum</name>
    <dbReference type="NCBI Taxonomy" id="2650773"/>
    <lineage>
        <taxon>Bacteria</taxon>
        <taxon>Bacillati</taxon>
        <taxon>Actinomycetota</taxon>
        <taxon>Actinomycetes</taxon>
        <taxon>Bifidobacteriales</taxon>
        <taxon>Bifidobacteriaceae</taxon>
        <taxon>Bifidobacterium</taxon>
    </lineage>
</organism>
<dbReference type="SUPFAM" id="SSF53448">
    <property type="entry name" value="Nucleotide-diphospho-sugar transferases"/>
    <property type="match status" value="1"/>
</dbReference>
<dbReference type="InterPro" id="IPR008441">
    <property type="entry name" value="AfumC-like_glycosyl_Trfase"/>
</dbReference>
<evidence type="ECO:0000313" key="2">
    <source>
        <dbReference type="Proteomes" id="UP000468413"/>
    </source>
</evidence>